<reference evidence="2" key="1">
    <citation type="submission" date="2021-07" db="EMBL/GenBank/DDBJ databases">
        <authorList>
            <person name="Durling M."/>
        </authorList>
    </citation>
    <scope>NUCLEOTIDE SEQUENCE</scope>
</reference>
<feature type="chain" id="PRO_5040206771" description="Lysine-specific metallo-endopeptidase domain-containing protein" evidence="1">
    <location>
        <begin position="20"/>
        <end position="310"/>
    </location>
</feature>
<dbReference type="OrthoDB" id="5381562at2759"/>
<dbReference type="Gene3D" id="3.40.390.10">
    <property type="entry name" value="Collagenase (Catalytic Domain)"/>
    <property type="match status" value="1"/>
</dbReference>
<organism evidence="2 3">
    <name type="scientific">Hymenoscyphus fraxineus</name>
    <dbReference type="NCBI Taxonomy" id="746836"/>
    <lineage>
        <taxon>Eukaryota</taxon>
        <taxon>Fungi</taxon>
        <taxon>Dikarya</taxon>
        <taxon>Ascomycota</taxon>
        <taxon>Pezizomycotina</taxon>
        <taxon>Leotiomycetes</taxon>
        <taxon>Helotiales</taxon>
        <taxon>Helotiaceae</taxon>
        <taxon>Hymenoscyphus</taxon>
    </lineage>
</organism>
<gene>
    <name evidence="2" type="ORF">HYFRA_00014104</name>
</gene>
<proteinExistence type="predicted"/>
<protein>
    <recommendedName>
        <fullName evidence="4">Lysine-specific metallo-endopeptidase domain-containing protein</fullName>
    </recommendedName>
</protein>
<dbReference type="SUPFAM" id="SSF55486">
    <property type="entry name" value="Metalloproteases ('zincins'), catalytic domain"/>
    <property type="match status" value="1"/>
</dbReference>
<keyword evidence="1" id="KW-0732">Signal</keyword>
<name>A0A9N9LBI0_9HELO</name>
<evidence type="ECO:0000313" key="3">
    <source>
        <dbReference type="Proteomes" id="UP000696280"/>
    </source>
</evidence>
<dbReference type="GO" id="GO:0008237">
    <property type="term" value="F:metallopeptidase activity"/>
    <property type="evidence" value="ECO:0007669"/>
    <property type="project" value="InterPro"/>
</dbReference>
<evidence type="ECO:0000313" key="2">
    <source>
        <dbReference type="EMBL" id="CAG8961996.1"/>
    </source>
</evidence>
<dbReference type="AlphaFoldDB" id="A0A9N9LBI0"/>
<dbReference type="Proteomes" id="UP000696280">
    <property type="component" value="Unassembled WGS sequence"/>
</dbReference>
<dbReference type="EMBL" id="CAJVRL010000123">
    <property type="protein sequence ID" value="CAG8961996.1"/>
    <property type="molecule type" value="Genomic_DNA"/>
</dbReference>
<keyword evidence="3" id="KW-1185">Reference proteome</keyword>
<evidence type="ECO:0000256" key="1">
    <source>
        <dbReference type="SAM" id="SignalP"/>
    </source>
</evidence>
<comment type="caution">
    <text evidence="2">The sequence shown here is derived from an EMBL/GenBank/DDBJ whole genome shotgun (WGS) entry which is preliminary data.</text>
</comment>
<dbReference type="InterPro" id="IPR024079">
    <property type="entry name" value="MetalloPept_cat_dom_sf"/>
</dbReference>
<sequence>MHLFNKTPFFLAAAIAVSAIPLDESSTLHRLVSRGAQYDTSCDRKIPGSDKTYKEKAQTALGDAGKLAQNTQNGKDLKGNAFTESTAFSHYFGDGDKDTVKTMMQVIYNERIPSDANHAGEGYNFAILCGDDKDDECGPSVLAATSANPKISSMVLCDRFFSSNTAQTKQDLNTKVFAPDKPRQRGQWCTENEQFPFFEVAGLTIFHEMSHLHIVGHNAGLPVREDPDGFTSEGTEDVYVQGGDSDRDHYKNMEPWQAAREVKKLWDTYNGDNTKYKPTTPTTENAESYAAAALEFYFLSNCKWDVILPK</sequence>
<accession>A0A9N9LBI0</accession>
<evidence type="ECO:0008006" key="4">
    <source>
        <dbReference type="Google" id="ProtNLM"/>
    </source>
</evidence>
<feature type="signal peptide" evidence="1">
    <location>
        <begin position="1"/>
        <end position="19"/>
    </location>
</feature>